<dbReference type="EMBL" id="ALWO02000054">
    <property type="protein sequence ID" value="EOZ91545.1"/>
    <property type="molecule type" value="Genomic_DNA"/>
</dbReference>
<dbReference type="Gene3D" id="3.30.70.790">
    <property type="entry name" value="UreE, C-terminal domain"/>
    <property type="match status" value="1"/>
</dbReference>
<evidence type="ECO:0000256" key="2">
    <source>
        <dbReference type="ARBA" id="ARBA00022596"/>
    </source>
</evidence>
<keyword evidence="2" id="KW-0533">Nickel</keyword>
<dbReference type="SUPFAM" id="SSF69737">
    <property type="entry name" value="Urease metallochaperone UreE, C-terminal domain"/>
    <property type="match status" value="1"/>
</dbReference>
<proteinExistence type="predicted"/>
<organism evidence="4 5">
    <name type="scientific">Indibacter alkaliphilus (strain CCUG 57479 / KCTC 22604 / LW1)</name>
    <dbReference type="NCBI Taxonomy" id="1189612"/>
    <lineage>
        <taxon>Bacteria</taxon>
        <taxon>Pseudomonadati</taxon>
        <taxon>Bacteroidota</taxon>
        <taxon>Cytophagia</taxon>
        <taxon>Cytophagales</taxon>
        <taxon>Cyclobacteriaceae</taxon>
    </lineage>
</organism>
<protein>
    <submittedName>
        <fullName evidence="4">Urease accessory protein UreE</fullName>
    </submittedName>
</protein>
<dbReference type="eggNOG" id="COG2371">
    <property type="taxonomic scope" value="Bacteria"/>
</dbReference>
<dbReference type="STRING" id="1189612.A33Q_4613"/>
<comment type="caution">
    <text evidence="4">The sequence shown here is derived from an EMBL/GenBank/DDBJ whole genome shotgun (WGS) entry which is preliminary data.</text>
</comment>
<keyword evidence="5" id="KW-1185">Reference proteome</keyword>
<reference evidence="4 5" key="1">
    <citation type="journal article" date="2013" name="Genome Announc.">
        <title>Draft Genome Sequence of Indibacter alkaliphilus Strain LW1T, Isolated from Lonar Lake, a Haloalkaline Lake in the Buldana District of Maharashtra, India.</title>
        <authorList>
            <person name="Singh A."/>
            <person name="Kumar Jangir P."/>
            <person name="Sharma R."/>
            <person name="Singh A."/>
            <person name="Kumar Pinnaka A."/>
            <person name="Shivaji S."/>
        </authorList>
    </citation>
    <scope>NUCLEOTIDE SEQUENCE [LARGE SCALE GENOMIC DNA]</scope>
    <source>
        <strain evidence="5">CCUG 57479 / KCTC 22604 / LW1</strain>
    </source>
</reference>
<evidence type="ECO:0000313" key="5">
    <source>
        <dbReference type="Proteomes" id="UP000006073"/>
    </source>
</evidence>
<dbReference type="PIRSF" id="PIRSF036402">
    <property type="entry name" value="Ureas_acces_UreE"/>
    <property type="match status" value="1"/>
</dbReference>
<sequence>MVSTQDPIPKEALKAHYSELHYLSLEWYEVNVSALKRQTNRNLWVQIQKSSLVHYQDGDVIFDENGIRVVVQIKSCDTLVLSPKDIIETGRICFEIGNQHIPIFFNDQGEVMAAYDGHLFGILQGGDFDMRIEERILHPSQMIKAYGNFF</sequence>
<dbReference type="AlphaFoldDB" id="S2D3G2"/>
<accession>S2D3G2</accession>
<keyword evidence="3" id="KW-0143">Chaperone</keyword>
<evidence type="ECO:0000313" key="4">
    <source>
        <dbReference type="EMBL" id="EOZ91545.1"/>
    </source>
</evidence>
<dbReference type="Proteomes" id="UP000006073">
    <property type="component" value="Unassembled WGS sequence"/>
</dbReference>
<gene>
    <name evidence="4" type="ORF">A33Q_4613</name>
</gene>
<dbReference type="GO" id="GO:0016151">
    <property type="term" value="F:nickel cation binding"/>
    <property type="evidence" value="ECO:0007669"/>
    <property type="project" value="InterPro"/>
</dbReference>
<dbReference type="GO" id="GO:0005737">
    <property type="term" value="C:cytoplasm"/>
    <property type="evidence" value="ECO:0007669"/>
    <property type="project" value="InterPro"/>
</dbReference>
<evidence type="ECO:0000256" key="1">
    <source>
        <dbReference type="ARBA" id="ARBA00022490"/>
    </source>
</evidence>
<evidence type="ECO:0000256" key="3">
    <source>
        <dbReference type="ARBA" id="ARBA00023186"/>
    </source>
</evidence>
<dbReference type="Gene3D" id="2.60.260.20">
    <property type="entry name" value="Urease metallochaperone UreE, N-terminal domain"/>
    <property type="match status" value="1"/>
</dbReference>
<keyword evidence="1" id="KW-0963">Cytoplasm</keyword>
<dbReference type="GO" id="GO:0006457">
    <property type="term" value="P:protein folding"/>
    <property type="evidence" value="ECO:0007669"/>
    <property type="project" value="InterPro"/>
</dbReference>
<name>S2D3G2_INDAL</name>
<dbReference type="InterPro" id="IPR012406">
    <property type="entry name" value="UreE"/>
</dbReference>